<evidence type="ECO:0000313" key="2">
    <source>
        <dbReference type="Proteomes" id="UP000254033"/>
    </source>
</evidence>
<accession>A0A378KTG3</accession>
<name>A0A378KTG3_9GAMM</name>
<organism evidence="1 2">
    <name type="scientific">Legionella feeleii</name>
    <dbReference type="NCBI Taxonomy" id="453"/>
    <lineage>
        <taxon>Bacteria</taxon>
        <taxon>Pseudomonadati</taxon>
        <taxon>Pseudomonadota</taxon>
        <taxon>Gammaproteobacteria</taxon>
        <taxon>Legionellales</taxon>
        <taxon>Legionellaceae</taxon>
        <taxon>Legionella</taxon>
    </lineage>
</organism>
<dbReference type="Proteomes" id="UP000254033">
    <property type="component" value="Unassembled WGS sequence"/>
</dbReference>
<gene>
    <name evidence="1" type="ORF">NCTC11978_03400</name>
</gene>
<protein>
    <submittedName>
        <fullName evidence="1">Uncharacterized protein</fullName>
    </submittedName>
</protein>
<proteinExistence type="predicted"/>
<reference evidence="1 2" key="1">
    <citation type="submission" date="2018-06" db="EMBL/GenBank/DDBJ databases">
        <authorList>
            <consortium name="Pathogen Informatics"/>
            <person name="Doyle S."/>
        </authorList>
    </citation>
    <scope>NUCLEOTIDE SEQUENCE [LARGE SCALE GENOMIC DNA]</scope>
    <source>
        <strain evidence="1 2">NCTC11978</strain>
    </source>
</reference>
<evidence type="ECO:0000313" key="1">
    <source>
        <dbReference type="EMBL" id="STX88383.1"/>
    </source>
</evidence>
<dbReference type="EMBL" id="UGNY01000002">
    <property type="protein sequence ID" value="STX88383.1"/>
    <property type="molecule type" value="Genomic_DNA"/>
</dbReference>
<dbReference type="AlphaFoldDB" id="A0A378KTG3"/>
<sequence>MAPWFIALPWLHYINFKLAQCYHAIRFEKATRY</sequence>